<dbReference type="InterPro" id="IPR013087">
    <property type="entry name" value="Znf_C2H2_type"/>
</dbReference>
<reference evidence="14 15" key="1">
    <citation type="submission" date="2015-01" db="EMBL/GenBank/DDBJ databases">
        <title>The Genome Sequence of Cladophialophora immunda CBS83496.</title>
        <authorList>
            <consortium name="The Broad Institute Genomics Platform"/>
            <person name="Cuomo C."/>
            <person name="de Hoog S."/>
            <person name="Gorbushina A."/>
            <person name="Stielow B."/>
            <person name="Teixiera M."/>
            <person name="Abouelleil A."/>
            <person name="Chapman S.B."/>
            <person name="Priest M."/>
            <person name="Young S.K."/>
            <person name="Wortman J."/>
            <person name="Nusbaum C."/>
            <person name="Birren B."/>
        </authorList>
    </citation>
    <scope>NUCLEOTIDE SEQUENCE [LARGE SCALE GENOMIC DNA]</scope>
    <source>
        <strain evidence="14 15">CBS 83496</strain>
    </source>
</reference>
<keyword evidence="2" id="KW-0479">Metal-binding</keyword>
<feature type="region of interest" description="Disordered" evidence="11">
    <location>
        <begin position="223"/>
        <end position="243"/>
    </location>
</feature>
<dbReference type="Proteomes" id="UP000054466">
    <property type="component" value="Unassembled WGS sequence"/>
</dbReference>
<dbReference type="InterPro" id="IPR036864">
    <property type="entry name" value="Zn2-C6_fun-type_DNA-bd_sf"/>
</dbReference>
<dbReference type="InterPro" id="IPR051059">
    <property type="entry name" value="VerF-like"/>
</dbReference>
<dbReference type="VEuPathDB" id="FungiDB:PV07_09643"/>
<dbReference type="RefSeq" id="XP_016246773.1">
    <property type="nucleotide sequence ID" value="XM_016396917.1"/>
</dbReference>
<evidence type="ECO:0000313" key="15">
    <source>
        <dbReference type="Proteomes" id="UP000054466"/>
    </source>
</evidence>
<dbReference type="HOGENOM" id="CLU_012538_2_0_1"/>
<evidence type="ECO:0000313" key="14">
    <source>
        <dbReference type="EMBL" id="KIW26557.1"/>
    </source>
</evidence>
<keyword evidence="4 10" id="KW-0863">Zinc-finger</keyword>
<evidence type="ECO:0008006" key="16">
    <source>
        <dbReference type="Google" id="ProtNLM"/>
    </source>
</evidence>
<dbReference type="AlphaFoldDB" id="A0A0D2AN99"/>
<evidence type="ECO:0000259" key="13">
    <source>
        <dbReference type="PROSITE" id="PS50157"/>
    </source>
</evidence>
<evidence type="ECO:0000256" key="10">
    <source>
        <dbReference type="PROSITE-ProRule" id="PRU00042"/>
    </source>
</evidence>
<dbReference type="GO" id="GO:0005634">
    <property type="term" value="C:nucleus"/>
    <property type="evidence" value="ECO:0007669"/>
    <property type="project" value="UniProtKB-SubCell"/>
</dbReference>
<dbReference type="STRING" id="569365.A0A0D2AN99"/>
<keyword evidence="15" id="KW-1185">Reference proteome</keyword>
<dbReference type="GO" id="GO:0006351">
    <property type="term" value="P:DNA-templated transcription"/>
    <property type="evidence" value="ECO:0007669"/>
    <property type="project" value="InterPro"/>
</dbReference>
<feature type="compositionally biased region" description="Acidic residues" evidence="11">
    <location>
        <begin position="225"/>
        <end position="234"/>
    </location>
</feature>
<gene>
    <name evidence="14" type="ORF">PV07_09643</name>
</gene>
<accession>A0A0D2AN99</accession>
<dbReference type="OrthoDB" id="10018191at2759"/>
<dbReference type="SMART" id="SM00066">
    <property type="entry name" value="GAL4"/>
    <property type="match status" value="1"/>
</dbReference>
<dbReference type="SUPFAM" id="SSF57667">
    <property type="entry name" value="beta-beta-alpha zinc fingers"/>
    <property type="match status" value="1"/>
</dbReference>
<evidence type="ECO:0000256" key="7">
    <source>
        <dbReference type="ARBA" id="ARBA00023125"/>
    </source>
</evidence>
<sequence length="749" mass="84525">MENFHDLIRNQALLSSACIKQTTTTTGVSSTPEKRYRCVECGQGFSRAEHLKRHQTRRELRCKGCAIPLMYLVEIPEPNRSLAFSALETSRASTIVVTSPHGLSADASGRDRLQTHYSHCQRRGDRDVPNSIPKGRRPHACVTCISSKIRCDGGNPCAPCKKKQVQCRQKHSLRDKSIAEKLGPLGDRVSIQALLNGGTDTFTETFNLPPCDDRQRGLQFHQQNEEGEDEENDAVDAKSEDESPATFDFSGMFQTPMGIDDQYLDFWTGPFGLIHSPSYTELQLELYDPSMISPEAQIGSTPSSSTQQPSDQAQYVSALNMAIYNKLWCLALDEKSRQELTACLNFLLTSEKIRKFISLYFRNWHLNCPIIHRPSFDPAKVPVGLVISVVFIGAMYSRDQTERLAAKRLVDVAELVVFDSEIFSFEIEVTRCIQGDSLPTPSESLQQDRDWEIFQELQAGYLMVVAQYWGGSRGSKRRAMQSRLGDVINVARSMQLHHARHRPSDRISEVAWLQKETKIRTVSVIALLDCAMRIYSNYPCRITLGELDNDLPCKEAIFSSRHPFMQDDSIFAPRLTMSQAFALLFDGKAKASDSTTASQADVSENGTSLEETEGSCDLTIFDLFILIHFLYTYVHSCVMTMSLNLPTTNFGRRINGAKPSNFAMSPMAQEIKGALERWRQLWEIIRSQTSDKSLKAEGMYRNALHFWIVLQFIMAKEEAVDVITSMEVNCDDALTKLKVLFQNDNEQEI</sequence>
<proteinExistence type="predicted"/>
<dbReference type="InterPro" id="IPR007219">
    <property type="entry name" value="XnlR_reg_dom"/>
</dbReference>
<dbReference type="CDD" id="cd12148">
    <property type="entry name" value="fungal_TF_MHR"/>
    <property type="match status" value="1"/>
</dbReference>
<evidence type="ECO:0000256" key="9">
    <source>
        <dbReference type="ARBA" id="ARBA00023242"/>
    </source>
</evidence>
<evidence type="ECO:0000256" key="11">
    <source>
        <dbReference type="SAM" id="MobiDB-lite"/>
    </source>
</evidence>
<evidence type="ECO:0000259" key="12">
    <source>
        <dbReference type="PROSITE" id="PS50048"/>
    </source>
</evidence>
<dbReference type="Pfam" id="PF00172">
    <property type="entry name" value="Zn_clus"/>
    <property type="match status" value="1"/>
</dbReference>
<keyword evidence="8" id="KW-0804">Transcription</keyword>
<evidence type="ECO:0000256" key="3">
    <source>
        <dbReference type="ARBA" id="ARBA00022737"/>
    </source>
</evidence>
<evidence type="ECO:0000256" key="2">
    <source>
        <dbReference type="ARBA" id="ARBA00022723"/>
    </source>
</evidence>
<dbReference type="GO" id="GO:0000785">
    <property type="term" value="C:chromatin"/>
    <property type="evidence" value="ECO:0007669"/>
    <property type="project" value="TreeGrafter"/>
</dbReference>
<dbReference type="GO" id="GO:0008270">
    <property type="term" value="F:zinc ion binding"/>
    <property type="evidence" value="ECO:0007669"/>
    <property type="project" value="UniProtKB-KW"/>
</dbReference>
<dbReference type="Pfam" id="PF04082">
    <property type="entry name" value="Fungal_trans"/>
    <property type="match status" value="1"/>
</dbReference>
<dbReference type="GO" id="GO:0000978">
    <property type="term" value="F:RNA polymerase II cis-regulatory region sequence-specific DNA binding"/>
    <property type="evidence" value="ECO:0007669"/>
    <property type="project" value="InterPro"/>
</dbReference>
<dbReference type="PROSITE" id="PS50048">
    <property type="entry name" value="ZN2_CY6_FUNGAL_2"/>
    <property type="match status" value="1"/>
</dbReference>
<evidence type="ECO:0000256" key="8">
    <source>
        <dbReference type="ARBA" id="ARBA00023163"/>
    </source>
</evidence>
<evidence type="ECO:0000256" key="6">
    <source>
        <dbReference type="ARBA" id="ARBA00023015"/>
    </source>
</evidence>
<evidence type="ECO:0000256" key="1">
    <source>
        <dbReference type="ARBA" id="ARBA00004123"/>
    </source>
</evidence>
<keyword evidence="7" id="KW-0238">DNA-binding</keyword>
<keyword evidence="6" id="KW-0805">Transcription regulation</keyword>
<feature type="domain" description="Zn(2)-C6 fungal-type" evidence="12">
    <location>
        <begin position="140"/>
        <end position="169"/>
    </location>
</feature>
<dbReference type="Gene3D" id="3.30.160.60">
    <property type="entry name" value="Classic Zinc Finger"/>
    <property type="match status" value="1"/>
</dbReference>
<organism evidence="14 15">
    <name type="scientific">Cladophialophora immunda</name>
    <dbReference type="NCBI Taxonomy" id="569365"/>
    <lineage>
        <taxon>Eukaryota</taxon>
        <taxon>Fungi</taxon>
        <taxon>Dikarya</taxon>
        <taxon>Ascomycota</taxon>
        <taxon>Pezizomycotina</taxon>
        <taxon>Eurotiomycetes</taxon>
        <taxon>Chaetothyriomycetidae</taxon>
        <taxon>Chaetothyriales</taxon>
        <taxon>Herpotrichiellaceae</taxon>
        <taxon>Cladophialophora</taxon>
    </lineage>
</organism>
<dbReference type="Gene3D" id="4.10.240.10">
    <property type="entry name" value="Zn(2)-C6 fungal-type DNA-binding domain"/>
    <property type="match status" value="1"/>
</dbReference>
<dbReference type="PANTHER" id="PTHR40626:SF8">
    <property type="entry name" value="C2H2 FINGER DOMAIN TRANSCRIPTION FACTOR (EUROFUNG)-RELATED"/>
    <property type="match status" value="1"/>
</dbReference>
<dbReference type="GO" id="GO:0000981">
    <property type="term" value="F:DNA-binding transcription factor activity, RNA polymerase II-specific"/>
    <property type="evidence" value="ECO:0007669"/>
    <property type="project" value="InterPro"/>
</dbReference>
<keyword evidence="5" id="KW-0862">Zinc</keyword>
<dbReference type="InterPro" id="IPR036236">
    <property type="entry name" value="Znf_C2H2_sf"/>
</dbReference>
<evidence type="ECO:0000256" key="5">
    <source>
        <dbReference type="ARBA" id="ARBA00022833"/>
    </source>
</evidence>
<feature type="domain" description="C2H2-type" evidence="13">
    <location>
        <begin position="36"/>
        <end position="55"/>
    </location>
</feature>
<dbReference type="CDD" id="cd00067">
    <property type="entry name" value="GAL4"/>
    <property type="match status" value="1"/>
</dbReference>
<dbReference type="PROSITE" id="PS50157">
    <property type="entry name" value="ZINC_FINGER_C2H2_2"/>
    <property type="match status" value="1"/>
</dbReference>
<keyword evidence="9" id="KW-0539">Nucleus</keyword>
<dbReference type="FunFam" id="3.30.160.60:FF:000100">
    <property type="entry name" value="Zinc finger 45-like"/>
    <property type="match status" value="1"/>
</dbReference>
<protein>
    <recommendedName>
        <fullName evidence="16">Zn(2)-C6 fungal-type domain-containing protein</fullName>
    </recommendedName>
</protein>
<dbReference type="EMBL" id="KN847044">
    <property type="protein sequence ID" value="KIW26557.1"/>
    <property type="molecule type" value="Genomic_DNA"/>
</dbReference>
<dbReference type="InterPro" id="IPR001138">
    <property type="entry name" value="Zn2Cys6_DnaBD"/>
</dbReference>
<dbReference type="PANTHER" id="PTHR40626">
    <property type="entry name" value="MIP31509P"/>
    <property type="match status" value="1"/>
</dbReference>
<evidence type="ECO:0000256" key="4">
    <source>
        <dbReference type="ARBA" id="ARBA00022771"/>
    </source>
</evidence>
<dbReference type="SUPFAM" id="SSF57701">
    <property type="entry name" value="Zn2/Cys6 DNA-binding domain"/>
    <property type="match status" value="1"/>
</dbReference>
<comment type="subcellular location">
    <subcellularLocation>
        <location evidence="1">Nucleus</location>
    </subcellularLocation>
</comment>
<name>A0A0D2AN99_9EURO</name>
<dbReference type="GeneID" id="27348837"/>
<keyword evidence="3" id="KW-0677">Repeat</keyword>